<evidence type="ECO:0000256" key="9">
    <source>
        <dbReference type="ARBA" id="ARBA00023136"/>
    </source>
</evidence>
<dbReference type="GO" id="GO:0034045">
    <property type="term" value="C:phagophore assembly site membrane"/>
    <property type="evidence" value="ECO:0007669"/>
    <property type="project" value="UniProtKB-SubCell"/>
</dbReference>
<dbReference type="GO" id="GO:0032266">
    <property type="term" value="F:phosphatidylinositol-3-phosphate binding"/>
    <property type="evidence" value="ECO:0007669"/>
    <property type="project" value="TreeGrafter"/>
</dbReference>
<comment type="similarity">
    <text evidence="3">Belongs to the ATG2 family.</text>
</comment>
<organism evidence="12">
    <name type="scientific">Spongospora subterranea</name>
    <dbReference type="NCBI Taxonomy" id="70186"/>
    <lineage>
        <taxon>Eukaryota</taxon>
        <taxon>Sar</taxon>
        <taxon>Rhizaria</taxon>
        <taxon>Endomyxa</taxon>
        <taxon>Phytomyxea</taxon>
        <taxon>Plasmodiophorida</taxon>
        <taxon>Plasmodiophoridae</taxon>
        <taxon>Spongospora</taxon>
    </lineage>
</organism>
<evidence type="ECO:0000313" key="12">
    <source>
        <dbReference type="EMBL" id="CRZ12470.1"/>
    </source>
</evidence>
<dbReference type="GO" id="GO:0006869">
    <property type="term" value="P:lipid transport"/>
    <property type="evidence" value="ECO:0007669"/>
    <property type="project" value="UniProtKB-KW"/>
</dbReference>
<dbReference type="GO" id="GO:0000422">
    <property type="term" value="P:autophagy of mitochondrion"/>
    <property type="evidence" value="ECO:0007669"/>
    <property type="project" value="TreeGrafter"/>
</dbReference>
<proteinExistence type="inferred from homology"/>
<dbReference type="GO" id="GO:0005789">
    <property type="term" value="C:endoplasmic reticulum membrane"/>
    <property type="evidence" value="ECO:0007669"/>
    <property type="project" value="UniProtKB-SubCell"/>
</dbReference>
<evidence type="ECO:0000256" key="5">
    <source>
        <dbReference type="ARBA" id="ARBA00022448"/>
    </source>
</evidence>
<keyword evidence="7" id="KW-0072">Autophagy</keyword>
<keyword evidence="9" id="KW-0472">Membrane</keyword>
<dbReference type="GO" id="GO:0061723">
    <property type="term" value="P:glycophagy"/>
    <property type="evidence" value="ECO:0007669"/>
    <property type="project" value="TreeGrafter"/>
</dbReference>
<evidence type="ECO:0000256" key="10">
    <source>
        <dbReference type="ARBA" id="ARBA00024479"/>
    </source>
</evidence>
<evidence type="ECO:0000256" key="11">
    <source>
        <dbReference type="ARBA" id="ARBA00024615"/>
    </source>
</evidence>
<evidence type="ECO:0000256" key="8">
    <source>
        <dbReference type="ARBA" id="ARBA00023055"/>
    </source>
</evidence>
<evidence type="ECO:0000256" key="7">
    <source>
        <dbReference type="ARBA" id="ARBA00023006"/>
    </source>
</evidence>
<protein>
    <recommendedName>
        <fullName evidence="4">Autophagy-related protein 2</fullName>
    </recommendedName>
</protein>
<reference evidence="12" key="1">
    <citation type="submission" date="2015-04" db="EMBL/GenBank/DDBJ databases">
        <title>The genome sequence of the plant pathogenic Rhizarian Plasmodiophora brassicae reveals insights in its biotrophic life cycle and the origin of chitin synthesis.</title>
        <authorList>
            <person name="Schwelm A."/>
            <person name="Fogelqvist J."/>
            <person name="Knaust A."/>
            <person name="Julke S."/>
            <person name="Lilja T."/>
            <person name="Dhandapani V."/>
            <person name="Bonilla-Rosso G."/>
            <person name="Karlsson M."/>
            <person name="Shevchenko A."/>
            <person name="Choi S.R."/>
            <person name="Kim H.G."/>
            <person name="Park J.Y."/>
            <person name="Lim Y.P."/>
            <person name="Ludwig-Muller J."/>
            <person name="Dixelius C."/>
        </authorList>
    </citation>
    <scope>NUCLEOTIDE SEQUENCE</scope>
    <source>
        <tissue evidence="12">Potato root galls</tissue>
    </source>
</reference>
<accession>A0A0H5RDZ7</accession>
<comment type="catalytic activity">
    <reaction evidence="10">
        <text>a 1,2-diacyl-sn-glycero-3-phospho-L-serine(in) = a 1,2-diacyl-sn-glycero-3-phospho-L-serine(out)</text>
        <dbReference type="Rhea" id="RHEA:38663"/>
        <dbReference type="ChEBI" id="CHEBI:57262"/>
    </reaction>
</comment>
<dbReference type="InterPro" id="IPR026849">
    <property type="entry name" value="ATG2"/>
</dbReference>
<evidence type="ECO:0000256" key="1">
    <source>
        <dbReference type="ARBA" id="ARBA00004406"/>
    </source>
</evidence>
<feature type="non-terminal residue" evidence="12">
    <location>
        <position position="1"/>
    </location>
</feature>
<dbReference type="AlphaFoldDB" id="A0A0H5RDZ7"/>
<dbReference type="Pfam" id="PF13329">
    <property type="entry name" value="ATG2_CAD"/>
    <property type="match status" value="1"/>
</dbReference>
<evidence type="ECO:0000256" key="4">
    <source>
        <dbReference type="ARBA" id="ARBA00018070"/>
    </source>
</evidence>
<dbReference type="GO" id="GO:0043495">
    <property type="term" value="F:protein-membrane adaptor activity"/>
    <property type="evidence" value="ECO:0007669"/>
    <property type="project" value="TreeGrafter"/>
</dbReference>
<comment type="catalytic activity">
    <reaction evidence="11">
        <text>a 1,2-diacyl-sn-glycero-3-phosphoethanolamine(in) = a 1,2-diacyl-sn-glycero-3-phosphoethanolamine(out)</text>
        <dbReference type="Rhea" id="RHEA:38895"/>
        <dbReference type="ChEBI" id="CHEBI:64612"/>
    </reaction>
</comment>
<dbReference type="PANTHER" id="PTHR13190">
    <property type="entry name" value="AUTOPHAGY-RELATED 2, ISOFORM A"/>
    <property type="match status" value="1"/>
</dbReference>
<evidence type="ECO:0000256" key="2">
    <source>
        <dbReference type="ARBA" id="ARBA00004623"/>
    </source>
</evidence>
<keyword evidence="5" id="KW-0813">Transport</keyword>
<evidence type="ECO:0000256" key="6">
    <source>
        <dbReference type="ARBA" id="ARBA00022824"/>
    </source>
</evidence>
<dbReference type="PANTHER" id="PTHR13190:SF1">
    <property type="entry name" value="AUTOPHAGY-RELATED 2, ISOFORM A"/>
    <property type="match status" value="1"/>
</dbReference>
<dbReference type="GO" id="GO:0000045">
    <property type="term" value="P:autophagosome assembly"/>
    <property type="evidence" value="ECO:0007669"/>
    <property type="project" value="TreeGrafter"/>
</dbReference>
<keyword evidence="8" id="KW-0445">Lipid transport</keyword>
<keyword evidence="6" id="KW-0256">Endoplasmic reticulum</keyword>
<name>A0A0H5RDZ7_9EUKA</name>
<evidence type="ECO:0000256" key="3">
    <source>
        <dbReference type="ARBA" id="ARBA00009714"/>
    </source>
</evidence>
<comment type="subcellular location">
    <subcellularLocation>
        <location evidence="1">Endoplasmic reticulum membrane</location>
        <topology evidence="1">Peripheral membrane protein</topology>
    </subcellularLocation>
    <subcellularLocation>
        <location evidence="2">Preautophagosomal structure membrane</location>
        <topology evidence="2">Peripheral membrane protein</topology>
    </subcellularLocation>
</comment>
<sequence length="247" mass="27685">FFECASTSVTIDYWPSNVDGGDVLKNGEILRLLQLFPLRDVRFDLDRIELRGVSGYARVMSTAFEIWAESIARYQFQKYIGGIVPFRSVVQFGCGMRDLMFVPYHYLDRRDGLPSPVHTARAAKQVTVETLSLAMLIVSGAQRVLEGVDSIWPQCNDARRHRASRPHSFHDGLRQAHASLALGLRQVSHNIVGIPLQHWRERDGPIATVSSLVRGIPRAVLQPTIATARAVKLTLHGLRSTIAPKHR</sequence>
<dbReference type="EMBL" id="HACM01012028">
    <property type="protein sequence ID" value="CRZ12470.1"/>
    <property type="molecule type" value="Transcribed_RNA"/>
</dbReference>
<dbReference type="GO" id="GO:0061908">
    <property type="term" value="C:phagophore"/>
    <property type="evidence" value="ECO:0007669"/>
    <property type="project" value="TreeGrafter"/>
</dbReference>
<dbReference type="GO" id="GO:0034727">
    <property type="term" value="P:piecemeal microautophagy of the nucleus"/>
    <property type="evidence" value="ECO:0007669"/>
    <property type="project" value="TreeGrafter"/>
</dbReference>
<dbReference type="GO" id="GO:0061709">
    <property type="term" value="P:reticulophagy"/>
    <property type="evidence" value="ECO:0007669"/>
    <property type="project" value="TreeGrafter"/>
</dbReference>